<evidence type="ECO:0000313" key="2">
    <source>
        <dbReference type="Proteomes" id="UP000029995"/>
    </source>
</evidence>
<dbReference type="EMBL" id="JANX01000097">
    <property type="protein sequence ID" value="KGM34377.1"/>
    <property type="molecule type" value="Genomic_DNA"/>
</dbReference>
<evidence type="ECO:0000313" key="1">
    <source>
        <dbReference type="EMBL" id="KGM34377.1"/>
    </source>
</evidence>
<dbReference type="AlphaFoldDB" id="A0A0A0DBN8"/>
<dbReference type="Proteomes" id="UP000029995">
    <property type="component" value="Unassembled WGS sequence"/>
</dbReference>
<name>A0A0A0DBN8_9PROT</name>
<comment type="caution">
    <text evidence="1">The sequence shown here is derived from an EMBL/GenBank/DDBJ whole genome shotgun (WGS) entry which is preliminary data.</text>
</comment>
<accession>A0A0A0DBN8</accession>
<reference evidence="1 2" key="1">
    <citation type="submission" date="2014-01" db="EMBL/GenBank/DDBJ databases">
        <title>Genome sequence determination for a cystic fibrosis isolate, Inquilinus limosus.</title>
        <authorList>
            <person name="Pino M."/>
            <person name="Di Conza J."/>
            <person name="Gutkind G."/>
        </authorList>
    </citation>
    <scope>NUCLEOTIDE SEQUENCE [LARGE SCALE GENOMIC DNA]</scope>
    <source>
        <strain evidence="1 2">MP06</strain>
    </source>
</reference>
<gene>
    <name evidence="1" type="ORF">P409_10585</name>
</gene>
<proteinExistence type="predicted"/>
<organism evidence="1 2">
    <name type="scientific">Inquilinus limosus MP06</name>
    <dbReference type="NCBI Taxonomy" id="1398085"/>
    <lineage>
        <taxon>Bacteria</taxon>
        <taxon>Pseudomonadati</taxon>
        <taxon>Pseudomonadota</taxon>
        <taxon>Alphaproteobacteria</taxon>
        <taxon>Rhodospirillales</taxon>
        <taxon>Rhodospirillaceae</taxon>
        <taxon>Inquilinus</taxon>
    </lineage>
</organism>
<protein>
    <submittedName>
        <fullName evidence="1">Uncharacterized protein</fullName>
    </submittedName>
</protein>
<sequence>MTQASHLILQSQLFLFQPDDLDLVGLGAMDRLFQCAIQGGVLCPKRFDTLCNGHLSLLY</sequence>